<proteinExistence type="predicted"/>
<organism evidence="2 3">
    <name type="scientific">Gigaspora margarita</name>
    <dbReference type="NCBI Taxonomy" id="4874"/>
    <lineage>
        <taxon>Eukaryota</taxon>
        <taxon>Fungi</taxon>
        <taxon>Fungi incertae sedis</taxon>
        <taxon>Mucoromycota</taxon>
        <taxon>Glomeromycotina</taxon>
        <taxon>Glomeromycetes</taxon>
        <taxon>Diversisporales</taxon>
        <taxon>Gigasporaceae</taxon>
        <taxon>Gigaspora</taxon>
    </lineage>
</organism>
<evidence type="ECO:0000313" key="3">
    <source>
        <dbReference type="Proteomes" id="UP000789901"/>
    </source>
</evidence>
<dbReference type="EMBL" id="CAJVQB010046205">
    <property type="protein sequence ID" value="CAG8832853.1"/>
    <property type="molecule type" value="Genomic_DNA"/>
</dbReference>
<reference evidence="2 3" key="1">
    <citation type="submission" date="2021-06" db="EMBL/GenBank/DDBJ databases">
        <authorList>
            <person name="Kallberg Y."/>
            <person name="Tangrot J."/>
            <person name="Rosling A."/>
        </authorList>
    </citation>
    <scope>NUCLEOTIDE SEQUENCE [LARGE SCALE GENOMIC DNA]</scope>
    <source>
        <strain evidence="2 3">120-4 pot B 10/14</strain>
    </source>
</reference>
<dbReference type="SMART" id="SM00028">
    <property type="entry name" value="TPR"/>
    <property type="match status" value="2"/>
</dbReference>
<accession>A0ABN7WIF1</accession>
<evidence type="ECO:0000256" key="1">
    <source>
        <dbReference type="PROSITE-ProRule" id="PRU00339"/>
    </source>
</evidence>
<dbReference type="InterPro" id="IPR011990">
    <property type="entry name" value="TPR-like_helical_dom_sf"/>
</dbReference>
<feature type="non-terminal residue" evidence="2">
    <location>
        <position position="497"/>
    </location>
</feature>
<sequence>LIQNLKTPCSSTNIYLNNEYRLKICAKKNHKLGRHNEDNETLNNLNRLLDIYPNNLCLLKIRAEEYYKLNKHNEALNDLNRLLDIYPNNLYLLKIRAKEFRKLGRFIEALKDLNRLLDIYLNDKDVLRFHREVMIDISTELLKMHPNNEHEISNSLSNYFEDPHLENASAYFEQKPDTTWGLLDFLQFRKKQKTWTKNKDVEFNLFNQCLLANTKNMKIAIQTFMIRKFENKKKGPHIKGIFEDHPIVTLSNNEKSQNFKLLVSGKFGTSQWKLESGNTLQETLASYWKNKWNEFNNLDFDDPFVSGIIYLPFLPWLNELLSTEDTIELKNDSSFIHQLTNDWWLPYFQKIQSKNKNLVLDHSPYFVLDLMETRMYEEPDPLLNEGTWRHDAYDLFKYLLDPLISQNKKNEHVMKLKRYWAEATLDASTERKTKAQNKTIRGRMVDFVLRLKSAENKSLELFVCEIAGGLYNLKSDKILSDKLNKLHQIKVYAAIGF</sequence>
<name>A0ABN7WIF1_GIGMA</name>
<feature type="repeat" description="TPR" evidence="1">
    <location>
        <begin position="56"/>
        <end position="89"/>
    </location>
</feature>
<feature type="non-terminal residue" evidence="2">
    <location>
        <position position="1"/>
    </location>
</feature>
<dbReference type="InterPro" id="IPR019734">
    <property type="entry name" value="TPR_rpt"/>
</dbReference>
<gene>
    <name evidence="2" type="ORF">GMARGA_LOCUS31256</name>
</gene>
<dbReference type="Proteomes" id="UP000789901">
    <property type="component" value="Unassembled WGS sequence"/>
</dbReference>
<dbReference type="Gene3D" id="1.25.40.10">
    <property type="entry name" value="Tetratricopeptide repeat domain"/>
    <property type="match status" value="1"/>
</dbReference>
<evidence type="ECO:0000313" key="2">
    <source>
        <dbReference type="EMBL" id="CAG8832853.1"/>
    </source>
</evidence>
<keyword evidence="1" id="KW-0802">TPR repeat</keyword>
<dbReference type="SUPFAM" id="SSF48452">
    <property type="entry name" value="TPR-like"/>
    <property type="match status" value="1"/>
</dbReference>
<dbReference type="PROSITE" id="PS50005">
    <property type="entry name" value="TPR"/>
    <property type="match status" value="1"/>
</dbReference>
<keyword evidence="3" id="KW-1185">Reference proteome</keyword>
<comment type="caution">
    <text evidence="2">The sequence shown here is derived from an EMBL/GenBank/DDBJ whole genome shotgun (WGS) entry which is preliminary data.</text>
</comment>
<protein>
    <submittedName>
        <fullName evidence="2">46286_t:CDS:1</fullName>
    </submittedName>
</protein>